<dbReference type="EMBL" id="JBHTBW010000047">
    <property type="protein sequence ID" value="MFC7442409.1"/>
    <property type="molecule type" value="Genomic_DNA"/>
</dbReference>
<dbReference type="PANTHER" id="PTHR34374:SF1">
    <property type="entry name" value="LARGE RIBOSOMAL RNA SUBUNIT ACCUMULATION PROTEIN YCED HOMOLOG 1, CHLOROPLASTIC"/>
    <property type="match status" value="1"/>
</dbReference>
<organism evidence="1 2">
    <name type="scientific">Laceyella putida</name>
    <dbReference type="NCBI Taxonomy" id="110101"/>
    <lineage>
        <taxon>Bacteria</taxon>
        <taxon>Bacillati</taxon>
        <taxon>Bacillota</taxon>
        <taxon>Bacilli</taxon>
        <taxon>Bacillales</taxon>
        <taxon>Thermoactinomycetaceae</taxon>
        <taxon>Laceyella</taxon>
    </lineage>
</organism>
<evidence type="ECO:0000313" key="1">
    <source>
        <dbReference type="EMBL" id="MFC7442409.1"/>
    </source>
</evidence>
<keyword evidence="2" id="KW-1185">Reference proteome</keyword>
<dbReference type="InterPro" id="IPR003772">
    <property type="entry name" value="YceD"/>
</dbReference>
<proteinExistence type="predicted"/>
<gene>
    <name evidence="1" type="ORF">ACFQNG_15075</name>
</gene>
<sequence length="172" mass="19687">MQISLHKLNQAKDGQLVMHETVDLDTMQGEVPGLIRLTPVEVKARVTRLDPHLIEVDAEEKSKAAFTCSRCLQEYETPVHVKWTELFTDEAHRAVETEEQEIHYFEGNELDLSPYIREAILLQLPYIPVCREDCKGLCPKCGVNKNADSCNCQIEKIDPRLAALQDWLDQNK</sequence>
<name>A0ABW2RN96_9BACL</name>
<comment type="caution">
    <text evidence="1">The sequence shown here is derived from an EMBL/GenBank/DDBJ whole genome shotgun (WGS) entry which is preliminary data.</text>
</comment>
<reference evidence="2" key="1">
    <citation type="journal article" date="2019" name="Int. J. Syst. Evol. Microbiol.">
        <title>The Global Catalogue of Microorganisms (GCM) 10K type strain sequencing project: providing services to taxonomists for standard genome sequencing and annotation.</title>
        <authorList>
            <consortium name="The Broad Institute Genomics Platform"/>
            <consortium name="The Broad Institute Genome Sequencing Center for Infectious Disease"/>
            <person name="Wu L."/>
            <person name="Ma J."/>
        </authorList>
    </citation>
    <scope>NUCLEOTIDE SEQUENCE [LARGE SCALE GENOMIC DNA]</scope>
    <source>
        <strain evidence="2">CGMCC 1.12942</strain>
    </source>
</reference>
<accession>A0ABW2RN96</accession>
<protein>
    <submittedName>
        <fullName evidence="1">YceD family protein</fullName>
    </submittedName>
</protein>
<dbReference type="Pfam" id="PF02620">
    <property type="entry name" value="YceD"/>
    <property type="match status" value="1"/>
</dbReference>
<dbReference type="Proteomes" id="UP001596500">
    <property type="component" value="Unassembled WGS sequence"/>
</dbReference>
<evidence type="ECO:0000313" key="2">
    <source>
        <dbReference type="Proteomes" id="UP001596500"/>
    </source>
</evidence>
<dbReference type="RefSeq" id="WP_379866252.1">
    <property type="nucleotide sequence ID" value="NZ_JBHTBW010000047.1"/>
</dbReference>
<dbReference type="PANTHER" id="PTHR34374">
    <property type="entry name" value="LARGE RIBOSOMAL RNA SUBUNIT ACCUMULATION PROTEIN YCED HOMOLOG 1, CHLOROPLASTIC"/>
    <property type="match status" value="1"/>
</dbReference>